<organism evidence="1 2">
    <name type="scientific">Escherichia phage ESCO13</name>
    <dbReference type="NCBI Taxonomy" id="1881104"/>
    <lineage>
        <taxon>Viruses</taxon>
        <taxon>Duplodnaviria</taxon>
        <taxon>Heunggongvirae</taxon>
        <taxon>Uroviricota</taxon>
        <taxon>Caudoviricetes</taxon>
        <taxon>Stephanstirmvirinae</taxon>
        <taxon>Phapecoctavirus</taxon>
        <taxon>Phapecoctavirus ESCO13</taxon>
    </lineage>
</organism>
<gene>
    <name evidence="1" type="ORF">ESCO13_00067</name>
</gene>
<name>A0A1D7XF81_9CAUD</name>
<dbReference type="EMBL" id="KX552041">
    <property type="protein sequence ID" value="AOQ27205.1"/>
    <property type="molecule type" value="Genomic_DNA"/>
</dbReference>
<protein>
    <submittedName>
        <fullName evidence="1">Uncharacterized protein</fullName>
    </submittedName>
</protein>
<sequence>MEEKIWDGKDPLEVGHVARVKKSTTGPGFSGLYHIPEEGQHVTILARDKQNGATPVWIVRWYDKDLNICLSPIMAHLLEAPCSEEALIFVSAFQKATGLTLDAKDVQKAFDIIQEDNDTTSNDELVEVTILSSADIREIDNCDFPITFKMSQKDMQSSGSCFGIPRWFFDSIKNSTTEGSDYDQDDVLWFLKNREIVLSPLK</sequence>
<evidence type="ECO:0000313" key="2">
    <source>
        <dbReference type="Proteomes" id="UP000225358"/>
    </source>
</evidence>
<proteinExistence type="predicted"/>
<keyword evidence="2" id="KW-1185">Reference proteome</keyword>
<dbReference type="Proteomes" id="UP000225358">
    <property type="component" value="Segment"/>
</dbReference>
<evidence type="ECO:0000313" key="1">
    <source>
        <dbReference type="EMBL" id="AOQ27205.1"/>
    </source>
</evidence>
<accession>A0A1D7XF81</accession>
<reference evidence="1" key="1">
    <citation type="submission" date="2017-02" db="EMBL/GenBank/DDBJ databases">
        <title>Complete genome sequence of two Escherichia coli phages, vB_EcoM_ ESCO5 and vB_EcoM_ESCO13, which are related to phAPEC8.</title>
        <authorList>
            <person name="Trotereau A."/>
            <person name="Gonnet M."/>
            <person name="Viardot A."/>
            <person name="Lalmanach A.-C."/>
            <person name="Guabiraba R."/>
            <person name="Chanteloup N."/>
            <person name="Schouler C."/>
        </authorList>
    </citation>
    <scope>NUCLEOTIDE SEQUENCE [LARGE SCALE GENOMIC DNA]</scope>
</reference>